<dbReference type="RefSeq" id="WP_172161803.1">
    <property type="nucleotide sequence ID" value="NZ_WOEZ01000037.1"/>
</dbReference>
<comment type="caution">
    <text evidence="1">The sequence shown here is derived from an EMBL/GenBank/DDBJ whole genome shotgun (WGS) entry which is preliminary data.</text>
</comment>
<reference evidence="1 2" key="1">
    <citation type="submission" date="2019-11" db="EMBL/GenBank/DDBJ databases">
        <title>Metabolism of dissolved organic matter in forest soils.</title>
        <authorList>
            <person name="Cyle K.T."/>
            <person name="Wilhelm R.C."/>
            <person name="Martinez C.E."/>
        </authorList>
    </citation>
    <scope>NUCLEOTIDE SEQUENCE [LARGE SCALE GENOMIC DNA]</scope>
    <source>
        <strain evidence="1 2">5N</strain>
    </source>
</reference>
<gene>
    <name evidence="1" type="ORF">GNZ13_07110</name>
</gene>
<sequence>MDMTVEDRINMVFNWFDGAPPGHRFDIRSTVELETGQENPAFAQFVRNLPHIRSMSENGWITLEGRSVVLTEAGHLEMQRRNGKNL</sequence>
<proteinExistence type="predicted"/>
<dbReference type="EMBL" id="WOEZ01000037">
    <property type="protein sequence ID" value="NPT54384.1"/>
    <property type="molecule type" value="Genomic_DNA"/>
</dbReference>
<evidence type="ECO:0000313" key="1">
    <source>
        <dbReference type="EMBL" id="NPT54384.1"/>
    </source>
</evidence>
<dbReference type="Proteomes" id="UP000655523">
    <property type="component" value="Unassembled WGS sequence"/>
</dbReference>
<keyword evidence="2" id="KW-1185">Reference proteome</keyword>
<name>A0A972NKQ3_9BURK</name>
<accession>A0A972NKQ3</accession>
<dbReference type="AlphaFoldDB" id="A0A972NKQ3"/>
<evidence type="ECO:0000313" key="2">
    <source>
        <dbReference type="Proteomes" id="UP000655523"/>
    </source>
</evidence>
<protein>
    <submittedName>
        <fullName evidence="1">Uncharacterized protein</fullName>
    </submittedName>
</protein>
<organism evidence="1 2">
    <name type="scientific">Paraburkholderia elongata</name>
    <dbReference type="NCBI Taxonomy" id="2675747"/>
    <lineage>
        <taxon>Bacteria</taxon>
        <taxon>Pseudomonadati</taxon>
        <taxon>Pseudomonadota</taxon>
        <taxon>Betaproteobacteria</taxon>
        <taxon>Burkholderiales</taxon>
        <taxon>Burkholderiaceae</taxon>
        <taxon>Paraburkholderia</taxon>
    </lineage>
</organism>